<reference evidence="3 4" key="1">
    <citation type="journal article" date="2022" name="Environ. Microbiol. Rep.">
        <title>Eco-phylogenetic analyses reveal divergent evolution of vitamin B12 metabolism in the marine bacterial family 'Psychromonadaceae'.</title>
        <authorList>
            <person name="Jin X."/>
            <person name="Yang Y."/>
            <person name="Cao H."/>
            <person name="Gao B."/>
            <person name="Zhao Z."/>
        </authorList>
    </citation>
    <scope>NUCLEOTIDE SEQUENCE [LARGE SCALE GENOMIC DNA]</scope>
    <source>
        <strain evidence="3 4">MKS20</strain>
    </source>
</reference>
<dbReference type="SUPFAM" id="SSF46689">
    <property type="entry name" value="Homeodomain-like"/>
    <property type="match status" value="1"/>
</dbReference>
<dbReference type="InterPro" id="IPR001647">
    <property type="entry name" value="HTH_TetR"/>
</dbReference>
<evidence type="ECO:0000259" key="2">
    <source>
        <dbReference type="Pfam" id="PF00440"/>
    </source>
</evidence>
<protein>
    <submittedName>
        <fullName evidence="3">TetR/AcrR family transcriptional regulator</fullName>
    </submittedName>
</protein>
<dbReference type="Pfam" id="PF00440">
    <property type="entry name" value="TetR_N"/>
    <property type="match status" value="1"/>
</dbReference>
<sequence>MATQAERNAATREKLKQSALNQLVNFGYAGTNASAICAAAGVTRGALNHQYPEGKYGLLADMVKTLFADKVNLYYGQGECKPLDLVLAMIDSFYQDPENEMQLVMMDLWLSMRGDQKLAELVGPEFYAGSAKLWSCFDHEDKDAFDTLANLVRTFITGLSVNRLDPSMTPAMARAQIKLMRQLVESEISQTNYNVQMDVAEEAIIA</sequence>
<organism evidence="3 4">
    <name type="scientific">Motilimonas cestriensis</name>
    <dbReference type="NCBI Taxonomy" id="2742685"/>
    <lineage>
        <taxon>Bacteria</taxon>
        <taxon>Pseudomonadati</taxon>
        <taxon>Pseudomonadota</taxon>
        <taxon>Gammaproteobacteria</taxon>
        <taxon>Alteromonadales</taxon>
        <taxon>Alteromonadales genera incertae sedis</taxon>
        <taxon>Motilimonas</taxon>
    </lineage>
</organism>
<keyword evidence="1" id="KW-0238">DNA-binding</keyword>
<dbReference type="EMBL" id="JAIMJA010000001">
    <property type="protein sequence ID" value="MCE2593497.1"/>
    <property type="molecule type" value="Genomic_DNA"/>
</dbReference>
<feature type="domain" description="HTH tetR-type" evidence="2">
    <location>
        <begin position="19"/>
        <end position="61"/>
    </location>
</feature>
<proteinExistence type="predicted"/>
<dbReference type="RefSeq" id="WP_233051099.1">
    <property type="nucleotide sequence ID" value="NZ_JAIMJA010000001.1"/>
</dbReference>
<accession>A0ABS8W3G7</accession>
<name>A0ABS8W3G7_9GAMM</name>
<gene>
    <name evidence="3" type="ORF">K6Y31_01530</name>
</gene>
<dbReference type="InterPro" id="IPR009057">
    <property type="entry name" value="Homeodomain-like_sf"/>
</dbReference>
<evidence type="ECO:0000313" key="4">
    <source>
        <dbReference type="Proteomes" id="UP001201273"/>
    </source>
</evidence>
<comment type="caution">
    <text evidence="3">The sequence shown here is derived from an EMBL/GenBank/DDBJ whole genome shotgun (WGS) entry which is preliminary data.</text>
</comment>
<dbReference type="Gene3D" id="1.10.357.10">
    <property type="entry name" value="Tetracycline Repressor, domain 2"/>
    <property type="match status" value="1"/>
</dbReference>
<evidence type="ECO:0000313" key="3">
    <source>
        <dbReference type="EMBL" id="MCE2593497.1"/>
    </source>
</evidence>
<dbReference type="Proteomes" id="UP001201273">
    <property type="component" value="Unassembled WGS sequence"/>
</dbReference>
<keyword evidence="4" id="KW-1185">Reference proteome</keyword>
<evidence type="ECO:0000256" key="1">
    <source>
        <dbReference type="ARBA" id="ARBA00023125"/>
    </source>
</evidence>